<name>A0A0C3GDI3_PILCF</name>
<sequence length="332" mass="36866">MLLILILLTSLVSENLFKGKEDSKFNSDIEPTGSKEFHHRVLFLSGYGLILITVDIRYSTDNEKGYIRIGIEKNNKFSTPASTPPPTRSPTPPPPSTSQIHAPRAESSPSNYRGIFSRPTSPSPRAAATGGSARHPQPRQQSPPIVTYRTDPFLLLKLICEALPAREEETTPCWKENPAGTYLTETPHDLSSAYLGHPTTPQNPFIPLRNLFDIESELQSEKNIAELSQTPTLLSLLIKLLTIEEDISCDHATINLLDMLASLRDLFPILQEVPSSTASPTPSSLFEVKEPVGPSQDQISKETPVRVIDDSFIRPQWSVPRVVEEPQAKRTR</sequence>
<feature type="compositionally biased region" description="Low complexity" evidence="1">
    <location>
        <begin position="274"/>
        <end position="284"/>
    </location>
</feature>
<organism evidence="2 3">
    <name type="scientific">Piloderma croceum (strain F 1598)</name>
    <dbReference type="NCBI Taxonomy" id="765440"/>
    <lineage>
        <taxon>Eukaryota</taxon>
        <taxon>Fungi</taxon>
        <taxon>Dikarya</taxon>
        <taxon>Basidiomycota</taxon>
        <taxon>Agaricomycotina</taxon>
        <taxon>Agaricomycetes</taxon>
        <taxon>Agaricomycetidae</taxon>
        <taxon>Atheliales</taxon>
        <taxon>Atheliaceae</taxon>
        <taxon>Piloderma</taxon>
    </lineage>
</organism>
<feature type="compositionally biased region" description="Pro residues" evidence="1">
    <location>
        <begin position="82"/>
        <end position="96"/>
    </location>
</feature>
<feature type="region of interest" description="Disordered" evidence="1">
    <location>
        <begin position="75"/>
        <end position="145"/>
    </location>
</feature>
<dbReference type="HOGENOM" id="CLU_072478_0_0_1"/>
<keyword evidence="3" id="KW-1185">Reference proteome</keyword>
<evidence type="ECO:0000313" key="3">
    <source>
        <dbReference type="Proteomes" id="UP000054166"/>
    </source>
</evidence>
<dbReference type="EMBL" id="KN832976">
    <property type="protein sequence ID" value="KIM88696.1"/>
    <property type="molecule type" value="Genomic_DNA"/>
</dbReference>
<gene>
    <name evidence="2" type="ORF">PILCRDRAFT_2892</name>
</gene>
<evidence type="ECO:0000256" key="1">
    <source>
        <dbReference type="SAM" id="MobiDB-lite"/>
    </source>
</evidence>
<protein>
    <submittedName>
        <fullName evidence="2">Uncharacterized protein</fullName>
    </submittedName>
</protein>
<proteinExistence type="predicted"/>
<dbReference type="InParanoid" id="A0A0C3GDI3"/>
<reference evidence="2 3" key="1">
    <citation type="submission" date="2014-04" db="EMBL/GenBank/DDBJ databases">
        <authorList>
            <consortium name="DOE Joint Genome Institute"/>
            <person name="Kuo A."/>
            <person name="Tarkka M."/>
            <person name="Buscot F."/>
            <person name="Kohler A."/>
            <person name="Nagy L.G."/>
            <person name="Floudas D."/>
            <person name="Copeland A."/>
            <person name="Barry K.W."/>
            <person name="Cichocki N."/>
            <person name="Veneault-Fourrey C."/>
            <person name="LaButti K."/>
            <person name="Lindquist E.A."/>
            <person name="Lipzen A."/>
            <person name="Lundell T."/>
            <person name="Morin E."/>
            <person name="Murat C."/>
            <person name="Sun H."/>
            <person name="Tunlid A."/>
            <person name="Henrissat B."/>
            <person name="Grigoriev I.V."/>
            <person name="Hibbett D.S."/>
            <person name="Martin F."/>
            <person name="Nordberg H.P."/>
            <person name="Cantor M.N."/>
            <person name="Hua S.X."/>
        </authorList>
    </citation>
    <scope>NUCLEOTIDE SEQUENCE [LARGE SCALE GENOMIC DNA]</scope>
    <source>
        <strain evidence="2 3">F 1598</strain>
    </source>
</reference>
<accession>A0A0C3GDI3</accession>
<evidence type="ECO:0000313" key="2">
    <source>
        <dbReference type="EMBL" id="KIM88696.1"/>
    </source>
</evidence>
<feature type="region of interest" description="Disordered" evidence="1">
    <location>
        <begin position="274"/>
        <end position="301"/>
    </location>
</feature>
<dbReference type="AlphaFoldDB" id="A0A0C3GDI3"/>
<dbReference type="Proteomes" id="UP000054166">
    <property type="component" value="Unassembled WGS sequence"/>
</dbReference>
<feature type="non-terminal residue" evidence="2">
    <location>
        <position position="332"/>
    </location>
</feature>
<reference evidence="3" key="2">
    <citation type="submission" date="2015-01" db="EMBL/GenBank/DDBJ databases">
        <title>Evolutionary Origins and Diversification of the Mycorrhizal Mutualists.</title>
        <authorList>
            <consortium name="DOE Joint Genome Institute"/>
            <consortium name="Mycorrhizal Genomics Consortium"/>
            <person name="Kohler A."/>
            <person name="Kuo A."/>
            <person name="Nagy L.G."/>
            <person name="Floudas D."/>
            <person name="Copeland A."/>
            <person name="Barry K.W."/>
            <person name="Cichocki N."/>
            <person name="Veneault-Fourrey C."/>
            <person name="LaButti K."/>
            <person name="Lindquist E.A."/>
            <person name="Lipzen A."/>
            <person name="Lundell T."/>
            <person name="Morin E."/>
            <person name="Murat C."/>
            <person name="Riley R."/>
            <person name="Ohm R."/>
            <person name="Sun H."/>
            <person name="Tunlid A."/>
            <person name="Henrissat B."/>
            <person name="Grigoriev I.V."/>
            <person name="Hibbett D.S."/>
            <person name="Martin F."/>
        </authorList>
    </citation>
    <scope>NUCLEOTIDE SEQUENCE [LARGE SCALE GENOMIC DNA]</scope>
    <source>
        <strain evidence="3">F 1598</strain>
    </source>
</reference>